<keyword evidence="4 6" id="KW-1133">Transmembrane helix</keyword>
<name>A0A1Y0VNW7_PEDPE</name>
<evidence type="ECO:0000256" key="4">
    <source>
        <dbReference type="ARBA" id="ARBA00022989"/>
    </source>
</evidence>
<dbReference type="PANTHER" id="PTHR10057:SF0">
    <property type="entry name" value="TRANSLOCATOR PROTEIN"/>
    <property type="match status" value="1"/>
</dbReference>
<dbReference type="InterPro" id="IPR038330">
    <property type="entry name" value="TspO/MBR-related_sf"/>
</dbReference>
<evidence type="ECO:0000256" key="3">
    <source>
        <dbReference type="ARBA" id="ARBA00022692"/>
    </source>
</evidence>
<feature type="transmembrane region" description="Helical" evidence="6">
    <location>
        <begin position="104"/>
        <end position="121"/>
    </location>
</feature>
<comment type="subcellular location">
    <subcellularLocation>
        <location evidence="1">Membrane</location>
        <topology evidence="1">Multi-pass membrane protein</topology>
    </subcellularLocation>
</comment>
<dbReference type="EMBL" id="CP021474">
    <property type="protein sequence ID" value="ARW19832.1"/>
    <property type="molecule type" value="Genomic_DNA"/>
</dbReference>
<dbReference type="PIRSF" id="PIRSF005859">
    <property type="entry name" value="PBR"/>
    <property type="match status" value="1"/>
</dbReference>
<dbReference type="GO" id="GO:0033013">
    <property type="term" value="P:tetrapyrrole metabolic process"/>
    <property type="evidence" value="ECO:0007669"/>
    <property type="project" value="UniProtKB-ARBA"/>
</dbReference>
<dbReference type="Pfam" id="PF03073">
    <property type="entry name" value="TspO_MBR"/>
    <property type="match status" value="1"/>
</dbReference>
<dbReference type="AlphaFoldDB" id="A0A1Y0VNW7"/>
<feature type="transmembrane region" description="Helical" evidence="6">
    <location>
        <begin position="48"/>
        <end position="68"/>
    </location>
</feature>
<comment type="similarity">
    <text evidence="2">Belongs to the TspO/BZRP family.</text>
</comment>
<keyword evidence="3 6" id="KW-0812">Transmembrane</keyword>
<protein>
    <submittedName>
        <fullName evidence="7">Tryptophan-rich protein TspO</fullName>
    </submittedName>
</protein>
<dbReference type="GO" id="GO:0016020">
    <property type="term" value="C:membrane"/>
    <property type="evidence" value="ECO:0007669"/>
    <property type="project" value="UniProtKB-SubCell"/>
</dbReference>
<evidence type="ECO:0000256" key="5">
    <source>
        <dbReference type="ARBA" id="ARBA00023136"/>
    </source>
</evidence>
<dbReference type="PANTHER" id="PTHR10057">
    <property type="entry name" value="PERIPHERAL-TYPE BENZODIAZEPINE RECEPTOR"/>
    <property type="match status" value="1"/>
</dbReference>
<proteinExistence type="inferred from homology"/>
<evidence type="ECO:0000313" key="7">
    <source>
        <dbReference type="EMBL" id="ARW19832.1"/>
    </source>
</evidence>
<sequence>MQTKSKWVQLIIAVVGVELIGSLSRLLAGDIKAIYNSFTLPPFSPPDRLFGIVWPILYLMIGIVGYLIFTVRSNYRKTNLTLFIAQLFLNFIWSIVFFNASSRWTGLLIILVLDVLVFFCIKEFYKSSKLAAYLMIPYFLWILFATYLTLGTAILN</sequence>
<keyword evidence="5 6" id="KW-0472">Membrane</keyword>
<feature type="transmembrane region" description="Helical" evidence="6">
    <location>
        <begin position="133"/>
        <end position="155"/>
    </location>
</feature>
<dbReference type="CDD" id="cd15904">
    <property type="entry name" value="TSPO_MBR"/>
    <property type="match status" value="1"/>
</dbReference>
<evidence type="ECO:0000313" key="8">
    <source>
        <dbReference type="Proteomes" id="UP000196118"/>
    </source>
</evidence>
<feature type="transmembrane region" description="Helical" evidence="6">
    <location>
        <begin position="80"/>
        <end position="98"/>
    </location>
</feature>
<dbReference type="Gene3D" id="1.20.1260.100">
    <property type="entry name" value="TspO/MBR protein"/>
    <property type="match status" value="1"/>
</dbReference>
<evidence type="ECO:0000256" key="2">
    <source>
        <dbReference type="ARBA" id="ARBA00007524"/>
    </source>
</evidence>
<dbReference type="InterPro" id="IPR004307">
    <property type="entry name" value="TspO_MBR"/>
</dbReference>
<accession>A0A1Y0VNW7</accession>
<evidence type="ECO:0000256" key="1">
    <source>
        <dbReference type="ARBA" id="ARBA00004141"/>
    </source>
</evidence>
<evidence type="ECO:0000256" key="6">
    <source>
        <dbReference type="SAM" id="Phobius"/>
    </source>
</evidence>
<dbReference type="FunFam" id="1.20.1260.100:FF:000001">
    <property type="entry name" value="translocator protein 2"/>
    <property type="match status" value="1"/>
</dbReference>
<organism evidence="7 8">
    <name type="scientific">Pediococcus pentosaceus</name>
    <dbReference type="NCBI Taxonomy" id="1255"/>
    <lineage>
        <taxon>Bacteria</taxon>
        <taxon>Bacillati</taxon>
        <taxon>Bacillota</taxon>
        <taxon>Bacilli</taxon>
        <taxon>Lactobacillales</taxon>
        <taxon>Lactobacillaceae</taxon>
        <taxon>Pediococcus</taxon>
    </lineage>
</organism>
<gene>
    <name evidence="7" type="ORF">S100892_01259</name>
</gene>
<reference evidence="7 8" key="1">
    <citation type="submission" date="2017-05" db="EMBL/GenBank/DDBJ databases">
        <title>Genome sequence of Pediococcus pentosaceus strain SRCM100892.</title>
        <authorList>
            <person name="Cho S.H."/>
        </authorList>
    </citation>
    <scope>NUCLEOTIDE SEQUENCE [LARGE SCALE GENOMIC DNA]</scope>
    <source>
        <strain evidence="7 8">SRCM100892</strain>
    </source>
</reference>
<feature type="transmembrane region" description="Helical" evidence="6">
    <location>
        <begin position="7"/>
        <end position="28"/>
    </location>
</feature>
<dbReference type="Proteomes" id="UP000196118">
    <property type="component" value="Chromosome"/>
</dbReference>